<evidence type="ECO:0008006" key="4">
    <source>
        <dbReference type="Google" id="ProtNLM"/>
    </source>
</evidence>
<evidence type="ECO:0000313" key="2">
    <source>
        <dbReference type="EMBL" id="MCG2617320.1"/>
    </source>
</evidence>
<feature type="signal peptide" evidence="1">
    <location>
        <begin position="1"/>
        <end position="20"/>
    </location>
</feature>
<organism evidence="2 3">
    <name type="scientific">Terrimonas ginsenosidimutans</name>
    <dbReference type="NCBI Taxonomy" id="2908004"/>
    <lineage>
        <taxon>Bacteria</taxon>
        <taxon>Pseudomonadati</taxon>
        <taxon>Bacteroidota</taxon>
        <taxon>Chitinophagia</taxon>
        <taxon>Chitinophagales</taxon>
        <taxon>Chitinophagaceae</taxon>
        <taxon>Terrimonas</taxon>
    </lineage>
</organism>
<proteinExistence type="predicted"/>
<evidence type="ECO:0000313" key="3">
    <source>
        <dbReference type="Proteomes" id="UP001165367"/>
    </source>
</evidence>
<keyword evidence="1" id="KW-0732">Signal</keyword>
<dbReference type="Proteomes" id="UP001165367">
    <property type="component" value="Unassembled WGS sequence"/>
</dbReference>
<evidence type="ECO:0000256" key="1">
    <source>
        <dbReference type="SAM" id="SignalP"/>
    </source>
</evidence>
<dbReference type="EMBL" id="JAKLTR010000019">
    <property type="protein sequence ID" value="MCG2617320.1"/>
    <property type="molecule type" value="Genomic_DNA"/>
</dbReference>
<gene>
    <name evidence="2" type="ORF">LZZ85_23690</name>
</gene>
<accession>A0ABS9KYA1</accession>
<comment type="caution">
    <text evidence="2">The sequence shown here is derived from an EMBL/GenBank/DDBJ whole genome shotgun (WGS) entry which is preliminary data.</text>
</comment>
<feature type="chain" id="PRO_5046780219" description="Bacterial surface antigen (D15) domain-containing protein" evidence="1">
    <location>
        <begin position="21"/>
        <end position="938"/>
    </location>
</feature>
<protein>
    <recommendedName>
        <fullName evidence="4">Bacterial surface antigen (D15) domain-containing protein</fullName>
    </recommendedName>
</protein>
<dbReference type="RefSeq" id="WP_237875970.1">
    <property type="nucleotide sequence ID" value="NZ_JAKLTR010000019.1"/>
</dbReference>
<name>A0ABS9KYA1_9BACT</name>
<dbReference type="InterPro" id="IPR011042">
    <property type="entry name" value="6-blade_b-propeller_TolB-like"/>
</dbReference>
<sequence>MPHRLSACALLLVIASSLHAQRFGGTPPGINWKQISTDTIRVIYPEGLDSQAQRVATLAHYQASQKEASLGEQIHKINVVLQNQTTVANGYVGLGPYRSEFYLTPSLNNFNLGSLSWVDQLAIHEFRHVEQFNNFRNGWSKVFYRLFGEEGLALAVNASVPDWFFEGDAVYNETVLSKQGRGRLPLFLNAYPALWNAGKKYSWMKLRNGSMKDYVPDHYDLGYLLVNYGYEKYGLDFWKKITQDASAFKGIFYPFQKAIKKQTGLSYEAFRNAAFDYYKNNPSTGKASSGAGEAPALQLDKNVVKDRLYPYVISADSVLYLEKAYNKRPAFFIKDKDGTHLLGIRDIATNDQYSYRNGKIVYAAYENDPRWRWRDYSVIKVMDINDRTQQTITHKTRYFSPDISPSGDKIVTVYAGIDGRSELHILDAVSGEKQTVINAADISLFTDPKFISGDSIISAVRLNDGRMTLAVSSVSSGSSARLLPPSFNVIGFPWVNDGTVYFSASFEGKDHVFCFKMTDKKVYRITNWPLGNYFANAGSGKIAWSSFTADGFQLQQADESSLSKELVTEAAVETLRPAYPVAHAGSITEIVPGELPSRYFPVSRYRKGTRLINFHSWRPYYEDPEFSFSLYGENVLNTLQTQLYYLYNENDRTSAVGASATFAQWFPYLSIGTQYTFNRSAVIDNKKKEWAQLDSRAGISIPLSWTSGKTFKQLTAGTNYFYRNDFNRGFYKDSFAQNNFSYLHHYLQWSQQVETAVQHIYPRLGYRLSAEYRHAVTKYDSWQFLGGGSLYLPGVAPSHSVVLTGSFQQTDTLNTLFGNRVAYARGYNEAYFSRMWRTSVNYHLPLIYPDWGFANILYIKRIRGNGFYDLMKVYSRDKTATADQRSVGGEVFFDTKWWNQYELTFGFRVSHLLDMDFYTRRSGATVFEFIMPVSIFPR</sequence>
<dbReference type="Gene3D" id="2.120.10.30">
    <property type="entry name" value="TolB, C-terminal domain"/>
    <property type="match status" value="1"/>
</dbReference>
<reference evidence="2" key="1">
    <citation type="submission" date="2022-01" db="EMBL/GenBank/DDBJ databases">
        <authorList>
            <person name="Jo J.-H."/>
            <person name="Im W.-T."/>
        </authorList>
    </citation>
    <scope>NUCLEOTIDE SEQUENCE</scope>
    <source>
        <strain evidence="2">NA20</strain>
    </source>
</reference>
<dbReference type="SUPFAM" id="SSF82171">
    <property type="entry name" value="DPP6 N-terminal domain-like"/>
    <property type="match status" value="1"/>
</dbReference>
<keyword evidence="3" id="KW-1185">Reference proteome</keyword>